<dbReference type="Gene3D" id="2.60.120.180">
    <property type="match status" value="1"/>
</dbReference>
<sequence length="212" mass="23101">MICITLNKRTKTVLVLSIMLLLTASINSYNSYTQQQVQIATIFPDPNKITGQAVGSAGNKWATIRLTYVDVVANLWNIPDTAVGSITLTVTEESVTGEGDFSELYPARVRLIAGPGFRYGINIWGSNPDPHPYFKLPIKLSELPTVKAVFNVSVDFTKTLTPIAINYYLWISKTLRSGGTSRGDILISIQMYRSPEAGAPGGTLVGSYIIPV</sequence>
<accession>A0A7C4GZL6</accession>
<dbReference type="AlphaFoldDB" id="A0A7C4GZL6"/>
<name>A0A7C4GZL6_9CREN</name>
<evidence type="ECO:0000313" key="1">
    <source>
        <dbReference type="EMBL" id="HGM07645.1"/>
    </source>
</evidence>
<reference evidence="1" key="1">
    <citation type="journal article" date="2020" name="mSystems">
        <title>Genome- and Community-Level Interaction Insights into Carbon Utilization and Element Cycling Functions of Hydrothermarchaeota in Hydrothermal Sediment.</title>
        <authorList>
            <person name="Zhou Z."/>
            <person name="Liu Y."/>
            <person name="Xu W."/>
            <person name="Pan J."/>
            <person name="Luo Z.H."/>
            <person name="Li M."/>
        </authorList>
    </citation>
    <scope>NUCLEOTIDE SEQUENCE [LARGE SCALE GENOMIC DNA]</scope>
    <source>
        <strain evidence="1">SpSt-658</strain>
    </source>
</reference>
<gene>
    <name evidence="1" type="ORF">ENU31_04465</name>
</gene>
<organism evidence="1">
    <name type="scientific">Ignisphaera aggregans</name>
    <dbReference type="NCBI Taxonomy" id="334771"/>
    <lineage>
        <taxon>Archaea</taxon>
        <taxon>Thermoproteota</taxon>
        <taxon>Thermoprotei</taxon>
        <taxon>Desulfurococcales</taxon>
        <taxon>Desulfurococcaceae</taxon>
        <taxon>Ignisphaera</taxon>
    </lineage>
</organism>
<dbReference type="EMBL" id="DTCA01000136">
    <property type="protein sequence ID" value="HGM07645.1"/>
    <property type="molecule type" value="Genomic_DNA"/>
</dbReference>
<proteinExistence type="predicted"/>
<protein>
    <submittedName>
        <fullName evidence="1">Uncharacterized protein</fullName>
    </submittedName>
</protein>
<comment type="caution">
    <text evidence="1">The sequence shown here is derived from an EMBL/GenBank/DDBJ whole genome shotgun (WGS) entry which is preliminary data.</text>
</comment>
<dbReference type="InterPro" id="IPR013319">
    <property type="entry name" value="GH11/12"/>
</dbReference>
<dbReference type="GO" id="GO:0004553">
    <property type="term" value="F:hydrolase activity, hydrolyzing O-glycosyl compounds"/>
    <property type="evidence" value="ECO:0007669"/>
    <property type="project" value="InterPro"/>
</dbReference>